<sequence length="605" mass="68149">LCDLRCRMSPAKLFALIVLVFSITSSQGWNCAYPRTSSNANRRSLASSSTFSTPTSLNAIPPLPTHSSPPIDRYLRNAEAAISDRRTLIRHGHEVDDDTTASKPQVYANSYVDMGLVEVVGFDYDYTIVQYNDALLELIYDMARDLLVSELRFPPEIANLKFDPSFPIRGLAVDRKTGWICQLSYTHKVSLAYEGRKKVPTERFRREFKSKRSLTPNERQKRLKPLNDLFSMAECALVADVVEYFNENKIAFDPTSVVDDVLKAIGKTHMSGDFHAAVAEDPAKYFESTPRMKGVLENLKSAGKTLLLITNSPYWYLNAGMKYILGSGWRSLFDCVIASASKPGFYIERTRPFREIVLSGDNLDDYRKENISFEKVEKLSPDKVYSGGCLRELVRLMPALQRPANKLPLVANGIQEEVGGGGLLNTNVLYLGDSLFADLVDAKREFGWLTAAVLRELSDEATALRTDEYVATRQTIDILLSTLRVIQEEMGMERTKEDTDVLDTLETKVSESRDRLNNILGNKRFGSIFRARHQPSLLSQSLKRYSDLYMSSVEDLANYSPKHRFYPSSINSINPHENKPASRSSTDRVVLGYGELGEEITNNEL</sequence>
<name>A0A9W6ZXZ8_9STRA</name>
<reference evidence="8" key="1">
    <citation type="journal article" date="2023" name="Commun. Biol.">
        <title>Genome analysis of Parmales, the sister group of diatoms, reveals the evolutionary specialization of diatoms from phago-mixotrophs to photoautotrophs.</title>
        <authorList>
            <person name="Ban H."/>
            <person name="Sato S."/>
            <person name="Yoshikawa S."/>
            <person name="Yamada K."/>
            <person name="Nakamura Y."/>
            <person name="Ichinomiya M."/>
            <person name="Sato N."/>
            <person name="Blanc-Mathieu R."/>
            <person name="Endo H."/>
            <person name="Kuwata A."/>
            <person name="Ogata H."/>
        </authorList>
    </citation>
    <scope>NUCLEOTIDE SEQUENCE [LARGE SCALE GENOMIC DNA]</scope>
</reference>
<dbReference type="AlphaFoldDB" id="A0A9W6ZXZ8"/>
<evidence type="ECO:0000256" key="4">
    <source>
        <dbReference type="ARBA" id="ARBA00022842"/>
    </source>
</evidence>
<evidence type="ECO:0000256" key="6">
    <source>
        <dbReference type="SAM" id="SignalP"/>
    </source>
</evidence>
<gene>
    <name evidence="7" type="ORF">TL16_g03477</name>
</gene>
<proteinExistence type="inferred from homology"/>
<comment type="similarity">
    <text evidence="1">Belongs to the 5'(3')-deoxyribonucleotidase family.</text>
</comment>
<keyword evidence="2" id="KW-0479">Metal-binding</keyword>
<feature type="signal peptide" evidence="6">
    <location>
        <begin position="1"/>
        <end position="28"/>
    </location>
</feature>
<organism evidence="7 8">
    <name type="scientific">Triparma laevis f. inornata</name>
    <dbReference type="NCBI Taxonomy" id="1714386"/>
    <lineage>
        <taxon>Eukaryota</taxon>
        <taxon>Sar</taxon>
        <taxon>Stramenopiles</taxon>
        <taxon>Ochrophyta</taxon>
        <taxon>Bolidophyceae</taxon>
        <taxon>Parmales</taxon>
        <taxon>Triparmaceae</taxon>
        <taxon>Triparma</taxon>
    </lineage>
</organism>
<evidence type="ECO:0008006" key="9">
    <source>
        <dbReference type="Google" id="ProtNLM"/>
    </source>
</evidence>
<protein>
    <recommendedName>
        <fullName evidence="9">5'-nucleotidase</fullName>
    </recommendedName>
</protein>
<keyword evidence="6" id="KW-0732">Signal</keyword>
<feature type="chain" id="PRO_5040773216" description="5'-nucleotidase" evidence="6">
    <location>
        <begin position="29"/>
        <end position="605"/>
    </location>
</feature>
<dbReference type="InterPro" id="IPR036412">
    <property type="entry name" value="HAD-like_sf"/>
</dbReference>
<evidence type="ECO:0000256" key="1">
    <source>
        <dbReference type="ARBA" id="ARBA00009589"/>
    </source>
</evidence>
<feature type="non-terminal residue" evidence="7">
    <location>
        <position position="605"/>
    </location>
</feature>
<dbReference type="PANTHER" id="PTHR12103">
    <property type="entry name" value="5'-NUCLEOTIDASE DOMAIN-CONTAINING"/>
    <property type="match status" value="1"/>
</dbReference>
<dbReference type="NCBIfam" id="TIGR02244">
    <property type="entry name" value="HAD-IG-Ncltidse"/>
    <property type="match status" value="1"/>
</dbReference>
<dbReference type="PANTHER" id="PTHR12103:SF12">
    <property type="entry name" value="FI20020P1"/>
    <property type="match status" value="1"/>
</dbReference>
<dbReference type="InterPro" id="IPR023214">
    <property type="entry name" value="HAD_sf"/>
</dbReference>
<feature type="compositionally biased region" description="Low complexity" evidence="5">
    <location>
        <begin position="36"/>
        <end position="50"/>
    </location>
</feature>
<dbReference type="Pfam" id="PF05761">
    <property type="entry name" value="5_nucleotid"/>
    <property type="match status" value="2"/>
</dbReference>
<dbReference type="EMBL" id="BLQM01000092">
    <property type="protein sequence ID" value="GMH62457.1"/>
    <property type="molecule type" value="Genomic_DNA"/>
</dbReference>
<comment type="caution">
    <text evidence="7">The sequence shown here is derived from an EMBL/GenBank/DDBJ whole genome shotgun (WGS) entry which is preliminary data.</text>
</comment>
<dbReference type="Proteomes" id="UP001162640">
    <property type="component" value="Unassembled WGS sequence"/>
</dbReference>
<keyword evidence="4" id="KW-0460">Magnesium</keyword>
<evidence type="ECO:0000313" key="8">
    <source>
        <dbReference type="Proteomes" id="UP001162640"/>
    </source>
</evidence>
<accession>A0A9W6ZXZ8</accession>
<dbReference type="GO" id="GO:0046872">
    <property type="term" value="F:metal ion binding"/>
    <property type="evidence" value="ECO:0007669"/>
    <property type="project" value="UniProtKB-KW"/>
</dbReference>
<evidence type="ECO:0000256" key="5">
    <source>
        <dbReference type="SAM" id="MobiDB-lite"/>
    </source>
</evidence>
<evidence type="ECO:0000256" key="2">
    <source>
        <dbReference type="ARBA" id="ARBA00022723"/>
    </source>
</evidence>
<evidence type="ECO:0000313" key="7">
    <source>
        <dbReference type="EMBL" id="GMH62457.1"/>
    </source>
</evidence>
<evidence type="ECO:0000256" key="3">
    <source>
        <dbReference type="ARBA" id="ARBA00022801"/>
    </source>
</evidence>
<dbReference type="GO" id="GO:0008253">
    <property type="term" value="F:5'-nucleotidase activity"/>
    <property type="evidence" value="ECO:0007669"/>
    <property type="project" value="TreeGrafter"/>
</dbReference>
<feature type="non-terminal residue" evidence="7">
    <location>
        <position position="1"/>
    </location>
</feature>
<dbReference type="Gene3D" id="3.40.50.1000">
    <property type="entry name" value="HAD superfamily/HAD-like"/>
    <property type="match status" value="1"/>
</dbReference>
<dbReference type="InterPro" id="IPR008380">
    <property type="entry name" value="HAD-SF_hydro_IG_5-nucl"/>
</dbReference>
<dbReference type="SUPFAM" id="SSF56784">
    <property type="entry name" value="HAD-like"/>
    <property type="match status" value="1"/>
</dbReference>
<feature type="region of interest" description="Disordered" evidence="5">
    <location>
        <begin position="36"/>
        <end position="69"/>
    </location>
</feature>
<keyword evidence="3" id="KW-0378">Hydrolase</keyword>